<feature type="transmembrane region" description="Helical" evidence="1">
    <location>
        <begin position="39"/>
        <end position="58"/>
    </location>
</feature>
<keyword evidence="1" id="KW-1133">Transmembrane helix</keyword>
<dbReference type="EMBL" id="DRMJ01000326">
    <property type="protein sequence ID" value="HHL43217.1"/>
    <property type="molecule type" value="Genomic_DNA"/>
</dbReference>
<dbReference type="Pfam" id="PF04892">
    <property type="entry name" value="VanZ"/>
    <property type="match status" value="1"/>
</dbReference>
<gene>
    <name evidence="3" type="ORF">ENJ42_06350</name>
</gene>
<dbReference type="NCBIfam" id="NF037970">
    <property type="entry name" value="vanZ_1"/>
    <property type="match status" value="1"/>
</dbReference>
<dbReference type="PANTHER" id="PTHR28008:SF1">
    <property type="entry name" value="DOMAIN PROTEIN, PUTATIVE (AFU_ORTHOLOGUE AFUA_3G10980)-RELATED"/>
    <property type="match status" value="1"/>
</dbReference>
<comment type="caution">
    <text evidence="3">The sequence shown here is derived from an EMBL/GenBank/DDBJ whole genome shotgun (WGS) entry which is preliminary data.</text>
</comment>
<feature type="transmembrane region" description="Helical" evidence="1">
    <location>
        <begin position="70"/>
        <end position="90"/>
    </location>
</feature>
<evidence type="ECO:0000313" key="3">
    <source>
        <dbReference type="EMBL" id="HHL43217.1"/>
    </source>
</evidence>
<protein>
    <submittedName>
        <fullName evidence="3">VanZ family protein</fullName>
    </submittedName>
</protein>
<organism evidence="3">
    <name type="scientific">Hellea balneolensis</name>
    <dbReference type="NCBI Taxonomy" id="287478"/>
    <lineage>
        <taxon>Bacteria</taxon>
        <taxon>Pseudomonadati</taxon>
        <taxon>Pseudomonadota</taxon>
        <taxon>Alphaproteobacteria</taxon>
        <taxon>Maricaulales</taxon>
        <taxon>Robiginitomaculaceae</taxon>
        <taxon>Hellea</taxon>
    </lineage>
</organism>
<reference evidence="3" key="1">
    <citation type="journal article" date="2020" name="mSystems">
        <title>Genome- and Community-Level Interaction Insights into Carbon Utilization and Element Cycling Functions of Hydrothermarchaeota in Hydrothermal Sediment.</title>
        <authorList>
            <person name="Zhou Z."/>
            <person name="Liu Y."/>
            <person name="Xu W."/>
            <person name="Pan J."/>
            <person name="Luo Z.H."/>
            <person name="Li M."/>
        </authorList>
    </citation>
    <scope>NUCLEOTIDE SEQUENCE [LARGE SCALE GENOMIC DNA]</scope>
    <source>
        <strain evidence="3">HyVt-485</strain>
    </source>
</reference>
<evidence type="ECO:0000256" key="1">
    <source>
        <dbReference type="SAM" id="Phobius"/>
    </source>
</evidence>
<accession>A0A7C5LT02</accession>
<dbReference type="InterPro" id="IPR006976">
    <property type="entry name" value="VanZ-like"/>
</dbReference>
<dbReference type="PANTHER" id="PTHR28008">
    <property type="entry name" value="DOMAIN PROTEIN, PUTATIVE (AFU_ORTHOLOGUE AFUA_3G10980)-RELATED"/>
    <property type="match status" value="1"/>
</dbReference>
<keyword evidence="1" id="KW-0472">Membrane</keyword>
<feature type="non-terminal residue" evidence="3">
    <location>
        <position position="1"/>
    </location>
</feature>
<dbReference type="AlphaFoldDB" id="A0A7C5LT02"/>
<feature type="transmembrane region" description="Helical" evidence="1">
    <location>
        <begin position="15"/>
        <end position="32"/>
    </location>
</feature>
<evidence type="ECO:0000259" key="2">
    <source>
        <dbReference type="Pfam" id="PF04892"/>
    </source>
</evidence>
<keyword evidence="1" id="KW-0812">Transmembrane</keyword>
<proteinExistence type="predicted"/>
<sequence>TPSRAAPTFSGGDKIIHFLAYACLATFWFPALRRMHKIWIFAGLFSLGAVIEILQGAFAVGRTADFYDLIANSFGVISGFFFWVVISAVATRFRG</sequence>
<dbReference type="Proteomes" id="UP000885830">
    <property type="component" value="Unassembled WGS sequence"/>
</dbReference>
<name>A0A7C5LT02_9PROT</name>
<feature type="domain" description="VanZ-like" evidence="2">
    <location>
        <begin position="12"/>
        <end position="86"/>
    </location>
</feature>